<dbReference type="AlphaFoldDB" id="A0A9X2ZIY3"/>
<dbReference type="PANTHER" id="PTHR42754">
    <property type="entry name" value="ENDOGLUCANASE"/>
    <property type="match status" value="1"/>
</dbReference>
<dbReference type="SUPFAM" id="SSF101908">
    <property type="entry name" value="Putative isomerase YbhE"/>
    <property type="match status" value="1"/>
</dbReference>
<dbReference type="InterPro" id="IPR026444">
    <property type="entry name" value="Secre_tail"/>
</dbReference>
<keyword evidence="6" id="KW-1185">Reference proteome</keyword>
<dbReference type="InterPro" id="IPR055353">
    <property type="entry name" value="DUF7619"/>
</dbReference>
<dbReference type="SUPFAM" id="SSF101898">
    <property type="entry name" value="NHL repeat"/>
    <property type="match status" value="1"/>
</dbReference>
<evidence type="ECO:0000313" key="5">
    <source>
        <dbReference type="EMBL" id="MCV9930270.1"/>
    </source>
</evidence>
<organism evidence="5 6">
    <name type="scientific">Flavobacterium shii</name>
    <dbReference type="NCBI Taxonomy" id="2987687"/>
    <lineage>
        <taxon>Bacteria</taxon>
        <taxon>Pseudomonadati</taxon>
        <taxon>Bacteroidota</taxon>
        <taxon>Flavobacteriia</taxon>
        <taxon>Flavobacteriales</taxon>
        <taxon>Flavobacteriaceae</taxon>
        <taxon>Flavobacterium</taxon>
    </lineage>
</organism>
<feature type="chain" id="PRO_5040902425" evidence="2">
    <location>
        <begin position="19"/>
        <end position="1189"/>
    </location>
</feature>
<dbReference type="Gene3D" id="2.80.10.50">
    <property type="match status" value="5"/>
</dbReference>
<sequence length="1189" mass="131214">MKKLYFLFSYLFIFNCYAQNPADRDPSFNTFSLPLGNYFIDNDVIKSGIQRDGKIILLKWKSNSGVNELIRVDNNILDASFNTGTGFKGVASDFKIQPDGKIIVIGSFTSYNQVNANKIIRLNPDGSIDKGFTLAPGVTISRPNIEVQSDGKILVTGIINSREGTVRLNQDGSQDTGFVTSVTFFQNSSKISLQPDGKIVVFGITTNDAGDAYNKIVRLNKNGSLDLDITPKLDVINTLYSFATQPDGKILIAANYKEGNNVYSNRIIRLNNDCTIDSSFKSDKFIAYRDLGMSKIIVQPDGKIITSGNVSYEKYIQRNITRLNSDGTQDTTFKIGNAADDIVQNIELLSNGKIIVSGNFKQFNNLSVNKILILNSDGSKDSSFSNRCVGFDSGIVNAVTVLADDKIMVSGSFYGYNGIANSGLIRLNGDGSQDESLTFGGLKGFNDQYNYNNINSIAVQTDGKTVLGGNFTDFNNITTNRIVRINYDGSRDSSFVVGSGFDYEVHKVVVLSDKKTLVGGAFTKYKGISCAGLIRLNSDGTLDESFKSSWIGNNDGQLFLYDIFNLSDGKILISGNFKNNISIIRLNSDGTKDNSFVLTTQAEVNLQKIIIQRDGKIMASGSIGNKPTILRLNPDGSLDNSFNYISPGSGFGISISGIQLDDKLLISAYNGYDNKDKFFIRLNTNGSLDSTFYNIFNNNEIDDDAKIITQSDGKLIYYGSFNSYKGVPAGRLIRLLGQDYKFVQGNNKLDSNNNGCDLNDVAFANLKMNISSAQSTKSFITNTTGNYTITLLNGAHTITPVFENPSYFNVTPTSLNVDFPSELSPRNGNFCITPNGVRPDLEISILPLTAARPGFDAKYKIVYSNKGNQQLSGTVSFDFMDEIIDVVETNPRFSNQSNSNLKWNFTNLNPLETREILVVLNVNSPMETPPVYGGMLLKYKTEISSSQTDQTPDDNKFYFDQIVVNSFDPNDKTCVEGDFISQTKVGDYVHYIIRFENTGTYPAQNIIVKDIIDTNKYDINTLYPLSGSHLFTTEILDNNKVEFKFENINLPFDDANNDGYLAFKIKTKTSLVSGDSFGGSANIFFDYNNAITTNIPTTTISKTLSVKDFSFEKHYILYPNPVKDILNISTKDDIELSSIQIYNFLGQLIMVVPNATHTKTIDVSSLSSGNYLIKIISNKGNSNTKFIKS</sequence>
<evidence type="ECO:0000259" key="3">
    <source>
        <dbReference type="Pfam" id="PF18962"/>
    </source>
</evidence>
<dbReference type="RefSeq" id="WP_264208346.1">
    <property type="nucleotide sequence ID" value="NZ_JAOZEW010000031.1"/>
</dbReference>
<dbReference type="InterPro" id="IPR013431">
    <property type="entry name" value="Delta_60_rpt"/>
</dbReference>
<protein>
    <submittedName>
        <fullName evidence="5">T9SS type A sorting domain-containing protein</fullName>
    </submittedName>
</protein>
<evidence type="ECO:0000259" key="4">
    <source>
        <dbReference type="Pfam" id="PF24595"/>
    </source>
</evidence>
<dbReference type="NCBIfam" id="TIGR04183">
    <property type="entry name" value="Por_Secre_tail"/>
    <property type="match status" value="1"/>
</dbReference>
<dbReference type="SUPFAM" id="SSF63829">
    <property type="entry name" value="Calcium-dependent phosphotriesterase"/>
    <property type="match status" value="1"/>
</dbReference>
<accession>A0A9X2ZIY3</accession>
<gene>
    <name evidence="5" type="ORF">OIU83_21610</name>
</gene>
<feature type="domain" description="Secretion system C-terminal sorting" evidence="3">
    <location>
        <begin position="1117"/>
        <end position="1187"/>
    </location>
</feature>
<keyword evidence="1 2" id="KW-0732">Signal</keyword>
<feature type="domain" description="DUF7619" evidence="4">
    <location>
        <begin position="968"/>
        <end position="1099"/>
    </location>
</feature>
<dbReference type="EMBL" id="JAOZEW010000031">
    <property type="protein sequence ID" value="MCV9930270.1"/>
    <property type="molecule type" value="Genomic_DNA"/>
</dbReference>
<evidence type="ECO:0000256" key="2">
    <source>
        <dbReference type="SAM" id="SignalP"/>
    </source>
</evidence>
<dbReference type="Pfam" id="PF24595">
    <property type="entry name" value="DUF7619"/>
    <property type="match status" value="1"/>
</dbReference>
<comment type="caution">
    <text evidence="5">The sequence shown here is derived from an EMBL/GenBank/DDBJ whole genome shotgun (WGS) entry which is preliminary data.</text>
</comment>
<dbReference type="Pfam" id="PF17164">
    <property type="entry name" value="DUF5122"/>
    <property type="match status" value="13"/>
</dbReference>
<name>A0A9X2ZIY3_9FLAO</name>
<feature type="signal peptide" evidence="2">
    <location>
        <begin position="1"/>
        <end position="18"/>
    </location>
</feature>
<dbReference type="InterPro" id="IPR047589">
    <property type="entry name" value="DUF11_rpt"/>
</dbReference>
<dbReference type="NCBIfam" id="TIGR02608">
    <property type="entry name" value="delta_60_rpt"/>
    <property type="match status" value="12"/>
</dbReference>
<proteinExistence type="predicted"/>
<evidence type="ECO:0000313" key="6">
    <source>
        <dbReference type="Proteomes" id="UP001151079"/>
    </source>
</evidence>
<evidence type="ECO:0000256" key="1">
    <source>
        <dbReference type="ARBA" id="ARBA00022729"/>
    </source>
</evidence>
<reference evidence="5" key="1">
    <citation type="submission" date="2022-10" db="EMBL/GenBank/DDBJ databases">
        <title>Two novel species of Flavobacterium.</title>
        <authorList>
            <person name="Liu Q."/>
            <person name="Xin Y.-H."/>
        </authorList>
    </citation>
    <scope>NUCLEOTIDE SEQUENCE</scope>
    <source>
        <strain evidence="5">LS1R49</strain>
    </source>
</reference>
<dbReference type="PANTHER" id="PTHR42754:SF1">
    <property type="entry name" value="LIPOPROTEIN"/>
    <property type="match status" value="1"/>
</dbReference>
<dbReference type="Proteomes" id="UP001151079">
    <property type="component" value="Unassembled WGS sequence"/>
</dbReference>
<dbReference type="NCBIfam" id="TIGR01451">
    <property type="entry name" value="B_ant_repeat"/>
    <property type="match status" value="1"/>
</dbReference>
<dbReference type="Pfam" id="PF18962">
    <property type="entry name" value="Por_Secre_tail"/>
    <property type="match status" value="1"/>
</dbReference>